<gene>
    <name evidence="3" type="ORF">G6048_33070</name>
</gene>
<evidence type="ECO:0008006" key="5">
    <source>
        <dbReference type="Google" id="ProtNLM"/>
    </source>
</evidence>
<evidence type="ECO:0000256" key="1">
    <source>
        <dbReference type="SAM" id="MobiDB-lite"/>
    </source>
</evidence>
<reference evidence="3 4" key="1">
    <citation type="submission" date="2020-02" db="EMBL/GenBank/DDBJ databases">
        <title>Whole-genome analyses of novel actinobacteria.</title>
        <authorList>
            <person name="Sahin N."/>
            <person name="Tokatli A."/>
        </authorList>
    </citation>
    <scope>NUCLEOTIDE SEQUENCE [LARGE SCALE GENOMIC DNA]</scope>
    <source>
        <strain evidence="3 4">YC419</strain>
    </source>
</reference>
<keyword evidence="2" id="KW-1133">Transmembrane helix</keyword>
<evidence type="ECO:0000256" key="2">
    <source>
        <dbReference type="SAM" id="Phobius"/>
    </source>
</evidence>
<proteinExistence type="predicted"/>
<sequence>MQRPRRDEEAEPTIHSSNSSKDVPMRLALKTSDPVRARSLRRMLIALLVAAVATALTTGGIAVANAVNQPELRMRGIPGNGGVLNAAALSKAKLTVDTVETDSSSDDQELHSEALRNVEARLNGEIVPTLWVGSHRVIDLGALRDGEYELTVTSDMGLLWSEISLSRRFTVDTTRP</sequence>
<organism evidence="3 4">
    <name type="scientific">Streptomyces ureilyticus</name>
    <dbReference type="NCBI Taxonomy" id="1775131"/>
    <lineage>
        <taxon>Bacteria</taxon>
        <taxon>Bacillati</taxon>
        <taxon>Actinomycetota</taxon>
        <taxon>Actinomycetes</taxon>
        <taxon>Kitasatosporales</taxon>
        <taxon>Streptomycetaceae</taxon>
        <taxon>Streptomyces</taxon>
    </lineage>
</organism>
<comment type="caution">
    <text evidence="3">The sequence shown here is derived from an EMBL/GenBank/DDBJ whole genome shotgun (WGS) entry which is preliminary data.</text>
</comment>
<accession>A0ABX0DXS9</accession>
<dbReference type="Proteomes" id="UP001518140">
    <property type="component" value="Unassembled WGS sequence"/>
</dbReference>
<dbReference type="EMBL" id="JAAKZX010000142">
    <property type="protein sequence ID" value="NGO46752.1"/>
    <property type="molecule type" value="Genomic_DNA"/>
</dbReference>
<feature type="transmembrane region" description="Helical" evidence="2">
    <location>
        <begin position="44"/>
        <end position="67"/>
    </location>
</feature>
<evidence type="ECO:0000313" key="3">
    <source>
        <dbReference type="EMBL" id="NGO46752.1"/>
    </source>
</evidence>
<keyword evidence="2" id="KW-0472">Membrane</keyword>
<keyword evidence="4" id="KW-1185">Reference proteome</keyword>
<name>A0ABX0DXS9_9ACTN</name>
<evidence type="ECO:0000313" key="4">
    <source>
        <dbReference type="Proteomes" id="UP001518140"/>
    </source>
</evidence>
<dbReference type="RefSeq" id="WP_165343279.1">
    <property type="nucleotide sequence ID" value="NZ_JAAKZX010000142.1"/>
</dbReference>
<keyword evidence="2" id="KW-0812">Transmembrane</keyword>
<feature type="region of interest" description="Disordered" evidence="1">
    <location>
        <begin position="1"/>
        <end position="25"/>
    </location>
</feature>
<protein>
    <recommendedName>
        <fullName evidence="5">CopC domain-containing protein</fullName>
    </recommendedName>
</protein>